<proteinExistence type="predicted"/>
<dbReference type="EMBL" id="JAFREP010000040">
    <property type="protein sequence ID" value="MBO1322657.1"/>
    <property type="molecule type" value="Genomic_DNA"/>
</dbReference>
<keyword evidence="2" id="KW-1185">Reference proteome</keyword>
<protein>
    <submittedName>
        <fullName evidence="1">Uncharacterized protein</fullName>
    </submittedName>
</protein>
<dbReference type="AlphaFoldDB" id="A0A8J7Q912"/>
<name>A0A8J7Q912_9BACT</name>
<dbReference type="RefSeq" id="WP_207862630.1">
    <property type="nucleotide sequence ID" value="NZ_JAFREP010000040.1"/>
</dbReference>
<comment type="caution">
    <text evidence="1">The sequence shown here is derived from an EMBL/GenBank/DDBJ whole genome shotgun (WGS) entry which is preliminary data.</text>
</comment>
<dbReference type="Proteomes" id="UP000664417">
    <property type="component" value="Unassembled WGS sequence"/>
</dbReference>
<evidence type="ECO:0000313" key="1">
    <source>
        <dbReference type="EMBL" id="MBO1322657.1"/>
    </source>
</evidence>
<evidence type="ECO:0000313" key="2">
    <source>
        <dbReference type="Proteomes" id="UP000664417"/>
    </source>
</evidence>
<reference evidence="1" key="1">
    <citation type="submission" date="2021-03" db="EMBL/GenBank/DDBJ databases">
        <authorList>
            <person name="Wang G."/>
        </authorList>
    </citation>
    <scope>NUCLEOTIDE SEQUENCE</scope>
    <source>
        <strain evidence="1">KCTC 12899</strain>
    </source>
</reference>
<gene>
    <name evidence="1" type="ORF">J3U88_29555</name>
</gene>
<sequence length="265" mass="29978">MAALYLPLAWKNSGVLLMDKLALAKNGDLSWKVMTSVCHMFRRVAVAELLLDGSKLPFSEHLGHGAQAWLHFLNHAPKDQRIADRGLGLFDAIAGGHIALAEAIARATPPEHNETWEYEDDYLYVRLIAEMFLGVMPQEDMEILLERWAQLLTDQDDFRYDLVALLLEEEWEQDDLNEGLLDAIDAMNDWLEEKVEDFVYFPEDEATLLHVSTEVLTWIYLLARKGMVPDDDYPLAPSLARVKKAVDPPADGAWMNIPNAFVGEG</sequence>
<organism evidence="1 2">
    <name type="scientific">Acanthopleuribacter pedis</name>
    <dbReference type="NCBI Taxonomy" id="442870"/>
    <lineage>
        <taxon>Bacteria</taxon>
        <taxon>Pseudomonadati</taxon>
        <taxon>Acidobacteriota</taxon>
        <taxon>Holophagae</taxon>
        <taxon>Acanthopleuribacterales</taxon>
        <taxon>Acanthopleuribacteraceae</taxon>
        <taxon>Acanthopleuribacter</taxon>
    </lineage>
</organism>
<accession>A0A8J7Q912</accession>